<feature type="chain" id="PRO_5020452414" description="Fibronectin type-III domain-containing protein" evidence="3">
    <location>
        <begin position="45"/>
        <end position="740"/>
    </location>
</feature>
<dbReference type="GO" id="GO:0005975">
    <property type="term" value="P:carbohydrate metabolic process"/>
    <property type="evidence" value="ECO:0007669"/>
    <property type="project" value="UniProtKB-ARBA"/>
</dbReference>
<dbReference type="InterPro" id="IPR013431">
    <property type="entry name" value="Delta_60_rpt"/>
</dbReference>
<protein>
    <recommendedName>
        <fullName evidence="4">Fibronectin type-III domain-containing protein</fullName>
    </recommendedName>
</protein>
<dbReference type="InterPro" id="IPR036116">
    <property type="entry name" value="FN3_sf"/>
</dbReference>
<feature type="domain" description="Fibronectin type-III" evidence="4">
    <location>
        <begin position="516"/>
        <end position="617"/>
    </location>
</feature>
<dbReference type="SUPFAM" id="SSF49265">
    <property type="entry name" value="Fibronectin type III"/>
    <property type="match status" value="1"/>
</dbReference>
<keyword evidence="6" id="KW-1185">Reference proteome</keyword>
<dbReference type="Pfam" id="PF13205">
    <property type="entry name" value="Big_5"/>
    <property type="match status" value="1"/>
</dbReference>
<dbReference type="PROSITE" id="PS50853">
    <property type="entry name" value="FN3"/>
    <property type="match status" value="1"/>
</dbReference>
<evidence type="ECO:0000259" key="4">
    <source>
        <dbReference type="PROSITE" id="PS50853"/>
    </source>
</evidence>
<dbReference type="RefSeq" id="WP_132692473.1">
    <property type="nucleotide sequence ID" value="NZ_SKBU01000025.1"/>
</dbReference>
<comment type="caution">
    <text evidence="5">The sequence shown here is derived from an EMBL/GenBank/DDBJ whole genome shotgun (WGS) entry which is preliminary data.</text>
</comment>
<keyword evidence="2" id="KW-0378">Hydrolase</keyword>
<evidence type="ECO:0000256" key="1">
    <source>
        <dbReference type="ARBA" id="ARBA00022729"/>
    </source>
</evidence>
<dbReference type="GO" id="GO:0016798">
    <property type="term" value="F:hydrolase activity, acting on glycosyl bonds"/>
    <property type="evidence" value="ECO:0007669"/>
    <property type="project" value="UniProtKB-KW"/>
</dbReference>
<accession>A0A4R1BED0</accession>
<dbReference type="InterPro" id="IPR011044">
    <property type="entry name" value="Quino_amine_DH_bsu"/>
</dbReference>
<evidence type="ECO:0000256" key="3">
    <source>
        <dbReference type="SAM" id="SignalP"/>
    </source>
</evidence>
<dbReference type="SUPFAM" id="SSF50969">
    <property type="entry name" value="YVTN repeat-like/Quinoprotein amine dehydrogenase"/>
    <property type="match status" value="1"/>
</dbReference>
<dbReference type="InterPro" id="IPR015943">
    <property type="entry name" value="WD40/YVTN_repeat-like_dom_sf"/>
</dbReference>
<dbReference type="InterPro" id="IPR032812">
    <property type="entry name" value="SbsA_Ig"/>
</dbReference>
<dbReference type="InterPro" id="IPR013783">
    <property type="entry name" value="Ig-like_fold"/>
</dbReference>
<dbReference type="InterPro" id="IPR014755">
    <property type="entry name" value="Cu-Rt/internalin_Ig-like"/>
</dbReference>
<evidence type="ECO:0000256" key="2">
    <source>
        <dbReference type="ARBA" id="ARBA00023295"/>
    </source>
</evidence>
<feature type="signal peptide" evidence="3">
    <location>
        <begin position="1"/>
        <end position="44"/>
    </location>
</feature>
<dbReference type="InterPro" id="IPR003961">
    <property type="entry name" value="FN3_dom"/>
</dbReference>
<dbReference type="Gene3D" id="2.60.40.1220">
    <property type="match status" value="1"/>
</dbReference>
<dbReference type="CDD" id="cd00063">
    <property type="entry name" value="FN3"/>
    <property type="match status" value="1"/>
</dbReference>
<keyword evidence="2" id="KW-0326">Glycosidase</keyword>
<proteinExistence type="predicted"/>
<keyword evidence="1 3" id="KW-0732">Signal</keyword>
<dbReference type="Gene3D" id="2.60.120.260">
    <property type="entry name" value="Galactose-binding domain-like"/>
    <property type="match status" value="1"/>
</dbReference>
<dbReference type="EMBL" id="SKBU01000025">
    <property type="protein sequence ID" value="TCJ15461.1"/>
    <property type="molecule type" value="Genomic_DNA"/>
</dbReference>
<reference evidence="5 6" key="1">
    <citation type="submission" date="2019-03" db="EMBL/GenBank/DDBJ databases">
        <title>Whole genome sequence of a novel Rubrobacter taiwanensis strain, isolated from Yellowstone National Park.</title>
        <authorList>
            <person name="Freed S."/>
            <person name="Ramaley R.F."/>
            <person name="Kyndt J.A."/>
        </authorList>
    </citation>
    <scope>NUCLEOTIDE SEQUENCE [LARGE SCALE GENOMIC DNA]</scope>
    <source>
        <strain evidence="5 6">Yellowstone</strain>
    </source>
</reference>
<gene>
    <name evidence="5" type="ORF">E0L93_12795</name>
</gene>
<dbReference type="Gene3D" id="2.60.40.10">
    <property type="entry name" value="Immunoglobulins"/>
    <property type="match status" value="1"/>
</dbReference>
<dbReference type="OrthoDB" id="9802683at2"/>
<dbReference type="AlphaFoldDB" id="A0A4R1BED0"/>
<evidence type="ECO:0000313" key="5">
    <source>
        <dbReference type="EMBL" id="TCJ15461.1"/>
    </source>
</evidence>
<name>A0A4R1BED0_9ACTN</name>
<evidence type="ECO:0000313" key="6">
    <source>
        <dbReference type="Proteomes" id="UP000295244"/>
    </source>
</evidence>
<organism evidence="5 6">
    <name type="scientific">Rubrobacter taiwanensis</name>
    <dbReference type="NCBI Taxonomy" id="185139"/>
    <lineage>
        <taxon>Bacteria</taxon>
        <taxon>Bacillati</taxon>
        <taxon>Actinomycetota</taxon>
        <taxon>Rubrobacteria</taxon>
        <taxon>Rubrobacterales</taxon>
        <taxon>Rubrobacteraceae</taxon>
        <taxon>Rubrobacter</taxon>
    </lineage>
</organism>
<dbReference type="Pfam" id="PF17164">
    <property type="entry name" value="DUF5122"/>
    <property type="match status" value="2"/>
</dbReference>
<dbReference type="Proteomes" id="UP000295244">
    <property type="component" value="Unassembled WGS sequence"/>
</dbReference>
<dbReference type="Gene3D" id="2.130.10.10">
    <property type="entry name" value="YVTN repeat-like/Quinoprotein amine dehydrogenase"/>
    <property type="match status" value="1"/>
</dbReference>
<sequence length="740" mass="78585">MSGIYKARILRHTLEHNLTTFLRITAFLAIAAAALLALASPAAAQVSDVPDKTPQTNGIVWAVLPLGNRIYIGGEFTAVDGVPRNNLAAIDRTTGALTSWNPGANRRVAALAASPDGSRIYAGGDFTEIGGITRNRLAALDPLTGAVHTQWRSGTGSTVRAIAVSGNGVYIGGNFQRVQGQERLRLALLDGTTGELDPDWRPAANNQVWTMQFSPDGSRLYVGGTFTSISGQTRSRLAALNPLTGAVDPWRTAVNTNGRVMELWVTTSRVCTAEGGPGGEARAYDTTTGNRVWRLRGDGDAQAITVLDGITYIGGHYINLAGQPRRFFAAADASTGALNQNWAPSGGGGTLTDAYATGVWTLKPDSSFTRIYAGTNFRTVNGQPQAGFVQFSDRNITVEDIDSTPPRVDSTSPVAGEQNVRLDTRVEADFTEALDADTLNENTFILTREGDSAPIASTVSYDPTANRATLTPNSNLEAGRTYTARLTTGVKDIAGNSLAADTTWSFTTTPWTDTAAPTIDQLPEGSFVPNSQLATSGIPVDITWAGTDDDSGISGYELQRSINGGAYTNVRLSSSTATSKRLRLSPGNDYQFRVRATDAAGNQSEWVAGPRFTVDGHQETSPAIAYAGTWTQQSLSTAYGGTLRYAEGAAGERAAFTFTGSEVAWIAPKGPDRGRAEVYIDGVRVGTVDLYRNSDTRPQMAVFTAAVEPGVHTLEIRVLGTKRSASGGTRVDVDAFFVLR</sequence>